<comment type="caution">
    <text evidence="1">The sequence shown here is derived from an EMBL/GenBank/DDBJ whole genome shotgun (WGS) entry which is preliminary data.</text>
</comment>
<protein>
    <submittedName>
        <fullName evidence="1">Uncharacterized protein</fullName>
    </submittedName>
</protein>
<dbReference type="Proteomes" id="UP000236959">
    <property type="component" value="Unassembled WGS sequence"/>
</dbReference>
<organism evidence="1 2">
    <name type="scientific">Roseibium marinum</name>
    <dbReference type="NCBI Taxonomy" id="281252"/>
    <lineage>
        <taxon>Bacteria</taxon>
        <taxon>Pseudomonadati</taxon>
        <taxon>Pseudomonadota</taxon>
        <taxon>Alphaproteobacteria</taxon>
        <taxon>Hyphomicrobiales</taxon>
        <taxon>Stappiaceae</taxon>
        <taxon>Roseibium</taxon>
    </lineage>
</organism>
<dbReference type="OrthoDB" id="2583792at2"/>
<dbReference type="SUPFAM" id="SSF52317">
    <property type="entry name" value="Class I glutamine amidotransferase-like"/>
    <property type="match status" value="1"/>
</dbReference>
<keyword evidence="2" id="KW-1185">Reference proteome</keyword>
<name>A0A2S3UK12_9HYPH</name>
<evidence type="ECO:0000313" key="2">
    <source>
        <dbReference type="Proteomes" id="UP000236959"/>
    </source>
</evidence>
<accession>A0A2S3UK12</accession>
<gene>
    <name evidence="1" type="ORF">CLV41_11850</name>
</gene>
<dbReference type="RefSeq" id="WP_103225364.1">
    <property type="nucleotide sequence ID" value="NZ_PPCN01000018.1"/>
</dbReference>
<evidence type="ECO:0000313" key="1">
    <source>
        <dbReference type="EMBL" id="POF28046.1"/>
    </source>
</evidence>
<dbReference type="EMBL" id="PPCN01000018">
    <property type="protein sequence ID" value="POF28046.1"/>
    <property type="molecule type" value="Genomic_DNA"/>
</dbReference>
<dbReference type="AlphaFoldDB" id="A0A2S3UK12"/>
<dbReference type="InterPro" id="IPR029062">
    <property type="entry name" value="Class_I_gatase-like"/>
</dbReference>
<reference evidence="1 2" key="1">
    <citation type="submission" date="2018-01" db="EMBL/GenBank/DDBJ databases">
        <title>Genomic Encyclopedia of Archaeal and Bacterial Type Strains, Phase II (KMG-II): from individual species to whole genera.</title>
        <authorList>
            <person name="Goeker M."/>
        </authorList>
    </citation>
    <scope>NUCLEOTIDE SEQUENCE [LARGE SCALE GENOMIC DNA]</scope>
    <source>
        <strain evidence="1 2">DSM 17023</strain>
    </source>
</reference>
<proteinExistence type="predicted"/>
<sequence length="200" mass="22174">MGRFLWLLNTPDGAPKFVSKIGGYTFDIDQQSAFGSRDLSVYDGIVLTMHSDQKHLQSVSSRLETFLEGGGSIVFNGHIAHPFLPGISPFRPIAQEGLESLRIHIEEGHSVFEGLTTDDLTFQRGVAGFYSRGTNPPPEGAEVLTTLGVDRVPVDWIAHIGKGRLFVHTGNDLFSFLHRADPEGLSVLHRFFSHFERSIR</sequence>